<keyword evidence="10" id="KW-1185">Reference proteome</keyword>
<keyword evidence="7" id="KW-0444">Lipid biosynthesis</keyword>
<comment type="caution">
    <text evidence="9">The sequence shown here is derived from an EMBL/GenBank/DDBJ whole genome shotgun (WGS) entry which is preliminary data.</text>
</comment>
<keyword evidence="4 7" id="KW-0560">Oxidoreductase</keyword>
<protein>
    <recommendedName>
        <fullName evidence="3 7">3-oxoacyl-[acyl-carrier-protein] reductase</fullName>
        <ecNumber evidence="3 7">1.1.1.100</ecNumber>
    </recommendedName>
</protein>
<dbReference type="Proteomes" id="UP001595916">
    <property type="component" value="Unassembled WGS sequence"/>
</dbReference>
<keyword evidence="7" id="KW-0276">Fatty acid metabolism</keyword>
<comment type="pathway">
    <text evidence="1 7">Lipid metabolism; fatty acid biosynthesis.</text>
</comment>
<dbReference type="Pfam" id="PF13561">
    <property type="entry name" value="adh_short_C2"/>
    <property type="match status" value="1"/>
</dbReference>
<evidence type="ECO:0000256" key="3">
    <source>
        <dbReference type="ARBA" id="ARBA00012948"/>
    </source>
</evidence>
<dbReference type="PANTHER" id="PTHR42879:SF2">
    <property type="entry name" value="3-OXOACYL-[ACYL-CARRIER-PROTEIN] REDUCTASE FABG"/>
    <property type="match status" value="1"/>
</dbReference>
<accession>A0ABV9QPM7</accession>
<keyword evidence="7" id="KW-0275">Fatty acid biosynthesis</keyword>
<comment type="similarity">
    <text evidence="2 7">Belongs to the short-chain dehydrogenases/reductases (SDR) family.</text>
</comment>
<evidence type="ECO:0000313" key="10">
    <source>
        <dbReference type="Proteomes" id="UP001595916"/>
    </source>
</evidence>
<dbReference type="SUPFAM" id="SSF51735">
    <property type="entry name" value="NAD(P)-binding Rossmann-fold domains"/>
    <property type="match status" value="1"/>
</dbReference>
<evidence type="ECO:0000256" key="2">
    <source>
        <dbReference type="ARBA" id="ARBA00006484"/>
    </source>
</evidence>
<dbReference type="PROSITE" id="PS00061">
    <property type="entry name" value="ADH_SHORT"/>
    <property type="match status" value="1"/>
</dbReference>
<evidence type="ECO:0000256" key="6">
    <source>
        <dbReference type="ARBA" id="ARBA00048508"/>
    </source>
</evidence>
<name>A0ABV9QPM7_9FIRM</name>
<comment type="catalytic activity">
    <reaction evidence="6 7">
        <text>a (3R)-hydroxyacyl-[ACP] + NADP(+) = a 3-oxoacyl-[ACP] + NADPH + H(+)</text>
        <dbReference type="Rhea" id="RHEA:17397"/>
        <dbReference type="Rhea" id="RHEA-COMP:9916"/>
        <dbReference type="Rhea" id="RHEA-COMP:9945"/>
        <dbReference type="ChEBI" id="CHEBI:15378"/>
        <dbReference type="ChEBI" id="CHEBI:57783"/>
        <dbReference type="ChEBI" id="CHEBI:58349"/>
        <dbReference type="ChEBI" id="CHEBI:78776"/>
        <dbReference type="ChEBI" id="CHEBI:78827"/>
        <dbReference type="EC" id="1.1.1.100"/>
    </reaction>
</comment>
<keyword evidence="7" id="KW-0521">NADP</keyword>
<keyword evidence="5" id="KW-0753">Steroid metabolism</keyword>
<comment type="function">
    <text evidence="7">Catalyzes the NADPH-dependent reduction of beta-ketoacyl-ACP substrates to beta-hydroxyacyl-ACP products, the first reductive step in the elongation cycle of fatty acid biosynthesis.</text>
</comment>
<dbReference type="InterPro" id="IPR020904">
    <property type="entry name" value="Sc_DH/Rdtase_CS"/>
</dbReference>
<evidence type="ECO:0000256" key="7">
    <source>
        <dbReference type="RuleBase" id="RU366074"/>
    </source>
</evidence>
<dbReference type="NCBIfam" id="NF009466">
    <property type="entry name" value="PRK12826.1-2"/>
    <property type="match status" value="1"/>
</dbReference>
<dbReference type="InterPro" id="IPR002347">
    <property type="entry name" value="SDR_fam"/>
</dbReference>
<dbReference type="PRINTS" id="PR00080">
    <property type="entry name" value="SDRFAMILY"/>
</dbReference>
<organism evidence="9 10">
    <name type="scientific">Filifactor villosus</name>
    <dbReference type="NCBI Taxonomy" id="29374"/>
    <lineage>
        <taxon>Bacteria</taxon>
        <taxon>Bacillati</taxon>
        <taxon>Bacillota</taxon>
        <taxon>Clostridia</taxon>
        <taxon>Peptostreptococcales</taxon>
        <taxon>Filifactoraceae</taxon>
        <taxon>Filifactor</taxon>
    </lineage>
</organism>
<dbReference type="PANTHER" id="PTHR42879">
    <property type="entry name" value="3-OXOACYL-(ACYL-CARRIER-PROTEIN) REDUCTASE"/>
    <property type="match status" value="1"/>
</dbReference>
<dbReference type="PRINTS" id="PR00081">
    <property type="entry name" value="GDHRDH"/>
</dbReference>
<evidence type="ECO:0000313" key="9">
    <source>
        <dbReference type="EMBL" id="MFC4805636.1"/>
    </source>
</evidence>
<feature type="domain" description="Ketoreductase" evidence="8">
    <location>
        <begin position="4"/>
        <end position="184"/>
    </location>
</feature>
<evidence type="ECO:0000259" key="8">
    <source>
        <dbReference type="SMART" id="SM00822"/>
    </source>
</evidence>
<dbReference type="InterPro" id="IPR050259">
    <property type="entry name" value="SDR"/>
</dbReference>
<keyword evidence="7" id="KW-0443">Lipid metabolism</keyword>
<dbReference type="CDD" id="cd05333">
    <property type="entry name" value="BKR_SDR_c"/>
    <property type="match status" value="1"/>
</dbReference>
<gene>
    <name evidence="9" type="primary">fabG</name>
    <name evidence="9" type="ORF">ACFO4R_11230</name>
</gene>
<dbReference type="NCBIfam" id="NF005559">
    <property type="entry name" value="PRK07231.1"/>
    <property type="match status" value="1"/>
</dbReference>
<evidence type="ECO:0000256" key="4">
    <source>
        <dbReference type="ARBA" id="ARBA00023002"/>
    </source>
</evidence>
<dbReference type="EMBL" id="JBHSHL010000055">
    <property type="protein sequence ID" value="MFC4805636.1"/>
    <property type="molecule type" value="Genomic_DNA"/>
</dbReference>
<proteinExistence type="inferred from homology"/>
<reference evidence="10" key="1">
    <citation type="journal article" date="2019" name="Int. J. Syst. Evol. Microbiol.">
        <title>The Global Catalogue of Microorganisms (GCM) 10K type strain sequencing project: providing services to taxonomists for standard genome sequencing and annotation.</title>
        <authorList>
            <consortium name="The Broad Institute Genomics Platform"/>
            <consortium name="The Broad Institute Genome Sequencing Center for Infectious Disease"/>
            <person name="Wu L."/>
            <person name="Ma J."/>
        </authorList>
    </citation>
    <scope>NUCLEOTIDE SEQUENCE [LARGE SCALE GENOMIC DNA]</scope>
    <source>
        <strain evidence="10">CCUG 46385</strain>
    </source>
</reference>
<sequence>MERQIALVTGAGRGIGRAIAIELARANVDVAIHYNGSLEKAEETQRLCKEFNVRTVLIRADVSQERECKELVDQVVEEMGGLDILVNNAGITKDGLFLRMKEEDYDEVMDTNLKGAFFVTKYASSIMIKQRYGRIVNISSISGVGGNVGQANYAASKAGLIGLTKSLAKELGKKGILVNAIAPGFVRTDMTDKLSDKVKEAIVNQTAVGYIAEPEDIANAVSFLASKQNRYITGEVLRIDGGMSI</sequence>
<dbReference type="RefSeq" id="WP_379789247.1">
    <property type="nucleotide sequence ID" value="NZ_JBHSHL010000055.1"/>
</dbReference>
<dbReference type="InterPro" id="IPR011284">
    <property type="entry name" value="3oxo_ACP_reduc"/>
</dbReference>
<dbReference type="GO" id="GO:0004316">
    <property type="term" value="F:3-oxoacyl-[acyl-carrier-protein] reductase (NADPH) activity"/>
    <property type="evidence" value="ECO:0007669"/>
    <property type="project" value="UniProtKB-EC"/>
</dbReference>
<dbReference type="NCBIfam" id="TIGR01830">
    <property type="entry name" value="3oxo_ACP_reduc"/>
    <property type="match status" value="1"/>
</dbReference>
<evidence type="ECO:0000256" key="1">
    <source>
        <dbReference type="ARBA" id="ARBA00005194"/>
    </source>
</evidence>
<dbReference type="InterPro" id="IPR036291">
    <property type="entry name" value="NAD(P)-bd_dom_sf"/>
</dbReference>
<dbReference type="Gene3D" id="3.40.50.720">
    <property type="entry name" value="NAD(P)-binding Rossmann-like Domain"/>
    <property type="match status" value="1"/>
</dbReference>
<evidence type="ECO:0000256" key="5">
    <source>
        <dbReference type="ARBA" id="ARBA00023221"/>
    </source>
</evidence>
<dbReference type="EC" id="1.1.1.100" evidence="3 7"/>
<comment type="subunit">
    <text evidence="7">Homotetramer.</text>
</comment>
<dbReference type="InterPro" id="IPR057326">
    <property type="entry name" value="KR_dom"/>
</dbReference>
<dbReference type="SMART" id="SM00822">
    <property type="entry name" value="PKS_KR"/>
    <property type="match status" value="1"/>
</dbReference>